<proteinExistence type="predicted"/>
<dbReference type="Gene3D" id="3.30.428.10">
    <property type="entry name" value="HIT-like"/>
    <property type="match status" value="1"/>
</dbReference>
<dbReference type="EMBL" id="RKQL01000004">
    <property type="protein sequence ID" value="RPE66837.1"/>
    <property type="molecule type" value="Genomic_DNA"/>
</dbReference>
<dbReference type="SUPFAM" id="SSF54197">
    <property type="entry name" value="HIT-like"/>
    <property type="match status" value="1"/>
</dbReference>
<feature type="domain" description="HIT" evidence="2">
    <location>
        <begin position="30"/>
        <end position="136"/>
    </location>
</feature>
<dbReference type="GO" id="GO:0016787">
    <property type="term" value="F:hydrolase activity"/>
    <property type="evidence" value="ECO:0007669"/>
    <property type="project" value="UniProtKB-KW"/>
</dbReference>
<gene>
    <name evidence="3" type="ORF">EDC62_1911</name>
</gene>
<evidence type="ECO:0000256" key="1">
    <source>
        <dbReference type="PROSITE-ProRule" id="PRU00464"/>
    </source>
</evidence>
<dbReference type="InterPro" id="IPR052908">
    <property type="entry name" value="AP-4-A_phosphorylase"/>
</dbReference>
<accession>A0A3N4UP93</accession>
<dbReference type="PANTHER" id="PTHR42997:SF1">
    <property type="entry name" value="AP-4-A PHOSPHORYLASE"/>
    <property type="match status" value="1"/>
</dbReference>
<dbReference type="InterPro" id="IPR019808">
    <property type="entry name" value="Histidine_triad_CS"/>
</dbReference>
<dbReference type="AlphaFoldDB" id="A0A3N4UP93"/>
<keyword evidence="3" id="KW-0378">Hydrolase</keyword>
<feature type="short sequence motif" description="Histidine triad motif" evidence="1">
    <location>
        <begin position="121"/>
        <end position="125"/>
    </location>
</feature>
<evidence type="ECO:0000313" key="4">
    <source>
        <dbReference type="Proteomes" id="UP000272193"/>
    </source>
</evidence>
<protein>
    <submittedName>
        <fullName evidence="3">Diadenosine tetraphosphate (Ap4A) HIT family hydrolase</fullName>
    </submittedName>
</protein>
<dbReference type="Pfam" id="PF01230">
    <property type="entry name" value="HIT"/>
    <property type="match status" value="1"/>
</dbReference>
<keyword evidence="4" id="KW-1185">Reference proteome</keyword>
<dbReference type="PROSITE" id="PS51084">
    <property type="entry name" value="HIT_2"/>
    <property type="match status" value="1"/>
</dbReference>
<name>A0A3N4UP93_9BURK</name>
<dbReference type="Proteomes" id="UP000272193">
    <property type="component" value="Unassembled WGS sequence"/>
</dbReference>
<dbReference type="InterPro" id="IPR036265">
    <property type="entry name" value="HIT-like_sf"/>
</dbReference>
<evidence type="ECO:0000259" key="2">
    <source>
        <dbReference type="PROSITE" id="PS51084"/>
    </source>
</evidence>
<evidence type="ECO:0000313" key="3">
    <source>
        <dbReference type="EMBL" id="RPE66837.1"/>
    </source>
</evidence>
<dbReference type="PROSITE" id="PS00892">
    <property type="entry name" value="HIT_1"/>
    <property type="match status" value="1"/>
</dbReference>
<organism evidence="3 4">
    <name type="scientific">Tibeticola sediminis</name>
    <dbReference type="NCBI Taxonomy" id="1917811"/>
    <lineage>
        <taxon>Bacteria</taxon>
        <taxon>Pseudomonadati</taxon>
        <taxon>Pseudomonadota</taxon>
        <taxon>Betaproteobacteria</taxon>
        <taxon>Burkholderiales</taxon>
        <taxon>Comamonadaceae</taxon>
        <taxon>Tibeticola</taxon>
    </lineage>
</organism>
<dbReference type="OrthoDB" id="9784774at2"/>
<dbReference type="InterPro" id="IPR011146">
    <property type="entry name" value="HIT-like"/>
</dbReference>
<reference evidence="3 4" key="1">
    <citation type="submission" date="2018-11" db="EMBL/GenBank/DDBJ databases">
        <title>Genomic Encyclopedia of Type Strains, Phase IV (KMG-IV): sequencing the most valuable type-strain genomes for metagenomic binning, comparative biology and taxonomic classification.</title>
        <authorList>
            <person name="Goeker M."/>
        </authorList>
    </citation>
    <scope>NUCLEOTIDE SEQUENCE [LARGE SCALE GENOMIC DNA]</scope>
    <source>
        <strain evidence="3 4">DSM 101684</strain>
    </source>
</reference>
<comment type="caution">
    <text evidence="3">The sequence shown here is derived from an EMBL/GenBank/DDBJ whole genome shotgun (WGS) entry which is preliminary data.</text>
</comment>
<dbReference type="PANTHER" id="PTHR42997">
    <property type="entry name" value="HIT FAMILY HYDROLASE"/>
    <property type="match status" value="1"/>
</dbReference>
<sequence length="155" mass="16565">MPANPQKEAELAAPIGVPASAEAPPSPAASACPFCAVAPERIVRARPHALLLWDAHPLHPGHALAVPRRHIASWFDATEAERADLIALIDEARALVLAQHGADGFNLGINDGAAAGQTVPHLHMHLIPRHHGDVPDPRGGLRWVLPERAVYWRGP</sequence>